<dbReference type="PANTHER" id="PTHR23422:SF11">
    <property type="entry name" value="DIPEPTIDYL PEPTIDASE 3"/>
    <property type="match status" value="1"/>
</dbReference>
<evidence type="ECO:0000313" key="12">
    <source>
        <dbReference type="EMBL" id="KAK9761668.1"/>
    </source>
</evidence>
<evidence type="ECO:0000256" key="7">
    <source>
        <dbReference type="ARBA" id="ARBA00022723"/>
    </source>
</evidence>
<keyword evidence="8 11" id="KW-0378">Hydrolase</keyword>
<evidence type="ECO:0000256" key="8">
    <source>
        <dbReference type="ARBA" id="ARBA00022801"/>
    </source>
</evidence>
<keyword evidence="10 11" id="KW-0482">Metalloprotease</keyword>
<evidence type="ECO:0000256" key="9">
    <source>
        <dbReference type="ARBA" id="ARBA00022833"/>
    </source>
</evidence>
<evidence type="ECO:0000256" key="1">
    <source>
        <dbReference type="ARBA" id="ARBA00001336"/>
    </source>
</evidence>
<evidence type="ECO:0000256" key="6">
    <source>
        <dbReference type="ARBA" id="ARBA00022670"/>
    </source>
</evidence>
<keyword evidence="5 11" id="KW-0963">Cytoplasm</keyword>
<dbReference type="Gene3D" id="3.30.540.30">
    <property type="match status" value="3"/>
</dbReference>
<sequence length="695" mass="78612">MTTSTTSKETPYYADANAPVCQLEIRPHFELLNEKEKLYAHHISRAGWHGARVLLNQTTQESEKIFDFILSLFKDENSGKLIELSKLQEKSGVSDEAFRQWIQYSGQFLSNLANYKSFGDTKFIPRLSQADLEAIVKARDHSEVTKLFEAVRENIFSITPESKNLLGYVDDGHVSNYYSENVTKRDILDIQKYLESIDVDSLNTRLFKTSDTEFEVRVASAQVKEPEAHKTPEGKTVNIVYGDYHTSMQKIADEMKAAIPYASNENQRNMLEKYVESFTTGSISAHKESQKFWIKDLGPTVESNIGFIETYRDPAGIRAEWEGFVAMVNKDRTKKFGILVDNAEKFITKLPWGTEFEKDKFNKPDFTSLEVMSFTTGGIPAGINIPNYDDIRQTYGFKNVSLGNILNAKAPSEKYPFLNENDRALFEKLKGPSFEVQVGLHELLGHGSGKLLAEQEPGKFNFDEKNPPISPVTKKPITSWYKPGQTWGSVFKNISSSYEECRAESVALFLSTDKEALKVFGHTDSSHDIGLADDIMYIGWLSMVRAGLLGLEFYDPTAKKWGQAHMMARYAIMRVLLEAGQDFVKIEPNADNTDVVITLDRSKIMSVGMPAMHAFLQKLQVYKATADFEGGSSLYADMTRVPDEWKSLRDIVISHKQPRKLFVQVNTVLEGETVVLKEYPATVEGILQSFVERDI</sequence>
<keyword evidence="4 11" id="KW-0031">Aminopeptidase</keyword>
<accession>A0ABR2WJG3</accession>
<evidence type="ECO:0000256" key="5">
    <source>
        <dbReference type="ARBA" id="ARBA00022490"/>
    </source>
</evidence>
<dbReference type="InterPro" id="IPR039461">
    <property type="entry name" value="Peptidase_M49"/>
</dbReference>
<proteinExistence type="inferred from homology"/>
<dbReference type="InterPro" id="IPR005317">
    <property type="entry name" value="Dipeptidyl-peptase3"/>
</dbReference>
<comment type="subcellular location">
    <subcellularLocation>
        <location evidence="2">Cytoplasm</location>
    </subcellularLocation>
</comment>
<dbReference type="PANTHER" id="PTHR23422">
    <property type="entry name" value="DIPEPTIDYL PEPTIDASE III-RELATED"/>
    <property type="match status" value="1"/>
</dbReference>
<dbReference type="EC" id="3.4.14.4" evidence="11"/>
<evidence type="ECO:0000313" key="13">
    <source>
        <dbReference type="Proteomes" id="UP001479436"/>
    </source>
</evidence>
<evidence type="ECO:0000256" key="10">
    <source>
        <dbReference type="ARBA" id="ARBA00023049"/>
    </source>
</evidence>
<dbReference type="PIRSF" id="PIRSF007828">
    <property type="entry name" value="Dipeptidyl-peptidase_III"/>
    <property type="match status" value="1"/>
</dbReference>
<evidence type="ECO:0000256" key="2">
    <source>
        <dbReference type="ARBA" id="ARBA00004496"/>
    </source>
</evidence>
<dbReference type="EMBL" id="JASJQH010001278">
    <property type="protein sequence ID" value="KAK9761668.1"/>
    <property type="molecule type" value="Genomic_DNA"/>
</dbReference>
<evidence type="ECO:0000256" key="4">
    <source>
        <dbReference type="ARBA" id="ARBA00022438"/>
    </source>
</evidence>
<name>A0ABR2WJG3_9FUNG</name>
<keyword evidence="13" id="KW-1185">Reference proteome</keyword>
<evidence type="ECO:0000256" key="3">
    <source>
        <dbReference type="ARBA" id="ARBA00010200"/>
    </source>
</evidence>
<keyword evidence="7 11" id="KW-0479">Metal-binding</keyword>
<dbReference type="Pfam" id="PF03571">
    <property type="entry name" value="Peptidase_M49"/>
    <property type="match status" value="1"/>
</dbReference>
<comment type="catalytic activity">
    <reaction evidence="1 11">
        <text>Release of an N-terminal dipeptide from a peptide comprising four or more residues, with broad specificity. Also acts on dipeptidyl 2-naphthylamides.</text>
        <dbReference type="EC" id="3.4.14.4"/>
    </reaction>
</comment>
<comment type="caution">
    <text evidence="12">The sequence shown here is derived from an EMBL/GenBank/DDBJ whole genome shotgun (WGS) entry which is preliminary data.</text>
</comment>
<keyword evidence="9 11" id="KW-0862">Zinc</keyword>
<evidence type="ECO:0000256" key="11">
    <source>
        <dbReference type="PIRNR" id="PIRNR007828"/>
    </source>
</evidence>
<comment type="similarity">
    <text evidence="3 11">Belongs to the peptidase M49 family.</text>
</comment>
<protein>
    <recommendedName>
        <fullName evidence="11">Dipeptidyl peptidase 3</fullName>
        <ecNumber evidence="11">3.4.14.4</ecNumber>
    </recommendedName>
    <alternativeName>
        <fullName evidence="11">Dipeptidyl aminopeptidase III</fullName>
    </alternativeName>
    <alternativeName>
        <fullName evidence="11">Dipeptidyl peptidase III</fullName>
    </alternativeName>
</protein>
<reference evidence="12 13" key="1">
    <citation type="submission" date="2023-04" db="EMBL/GenBank/DDBJ databases">
        <title>Genome of Basidiobolus ranarum AG-B5.</title>
        <authorList>
            <person name="Stajich J.E."/>
            <person name="Carter-House D."/>
            <person name="Gryganskyi A."/>
        </authorList>
    </citation>
    <scope>NUCLEOTIDE SEQUENCE [LARGE SCALE GENOMIC DNA]</scope>
    <source>
        <strain evidence="12 13">AG-B5</strain>
    </source>
</reference>
<comment type="cofactor">
    <cofactor evidence="11">
        <name>Zn(2+)</name>
        <dbReference type="ChEBI" id="CHEBI:29105"/>
    </cofactor>
    <text evidence="11">Binds 1 zinc ion per subunit.</text>
</comment>
<keyword evidence="6 11" id="KW-0645">Protease</keyword>
<dbReference type="Proteomes" id="UP001479436">
    <property type="component" value="Unassembled WGS sequence"/>
</dbReference>
<organism evidence="12 13">
    <name type="scientific">Basidiobolus ranarum</name>
    <dbReference type="NCBI Taxonomy" id="34480"/>
    <lineage>
        <taxon>Eukaryota</taxon>
        <taxon>Fungi</taxon>
        <taxon>Fungi incertae sedis</taxon>
        <taxon>Zoopagomycota</taxon>
        <taxon>Entomophthoromycotina</taxon>
        <taxon>Basidiobolomycetes</taxon>
        <taxon>Basidiobolales</taxon>
        <taxon>Basidiobolaceae</taxon>
        <taxon>Basidiobolus</taxon>
    </lineage>
</organism>
<gene>
    <name evidence="12" type="ORF">K7432_013265</name>
</gene>